<comment type="catalytic activity">
    <reaction evidence="9 10">
        <text>L-cysteinyl-[protein] + hexadecanoyl-CoA = S-hexadecanoyl-L-cysteinyl-[protein] + CoA</text>
        <dbReference type="Rhea" id="RHEA:36683"/>
        <dbReference type="Rhea" id="RHEA-COMP:10131"/>
        <dbReference type="Rhea" id="RHEA-COMP:11032"/>
        <dbReference type="ChEBI" id="CHEBI:29950"/>
        <dbReference type="ChEBI" id="CHEBI:57287"/>
        <dbReference type="ChEBI" id="CHEBI:57379"/>
        <dbReference type="ChEBI" id="CHEBI:74151"/>
        <dbReference type="EC" id="2.3.1.225"/>
    </reaction>
</comment>
<evidence type="ECO:0000256" key="11">
    <source>
        <dbReference type="SAM" id="MobiDB-lite"/>
    </source>
</evidence>
<evidence type="ECO:0000256" key="4">
    <source>
        <dbReference type="ARBA" id="ARBA00022989"/>
    </source>
</evidence>
<proteinExistence type="inferred from homology"/>
<dbReference type="EC" id="2.3.1.225" evidence="10"/>
<keyword evidence="2 10" id="KW-0808">Transferase</keyword>
<feature type="transmembrane region" description="Helical" evidence="10">
    <location>
        <begin position="100"/>
        <end position="125"/>
    </location>
</feature>
<dbReference type="PANTHER" id="PTHR22883">
    <property type="entry name" value="ZINC FINGER DHHC DOMAIN CONTAINING PROTEIN"/>
    <property type="match status" value="1"/>
</dbReference>
<evidence type="ECO:0000256" key="9">
    <source>
        <dbReference type="ARBA" id="ARBA00048048"/>
    </source>
</evidence>
<evidence type="ECO:0000313" key="14">
    <source>
        <dbReference type="Proteomes" id="UP001642484"/>
    </source>
</evidence>
<dbReference type="Pfam" id="PF01529">
    <property type="entry name" value="DHHC"/>
    <property type="match status" value="1"/>
</dbReference>
<dbReference type="InterPro" id="IPR001594">
    <property type="entry name" value="Palmitoyltrfase_DHHC"/>
</dbReference>
<comment type="similarity">
    <text evidence="10">Belongs to the DHHC palmitoyltransferase family.</text>
</comment>
<keyword evidence="4 10" id="KW-1133">Transmembrane helix</keyword>
<evidence type="ECO:0000256" key="1">
    <source>
        <dbReference type="ARBA" id="ARBA00004127"/>
    </source>
</evidence>
<comment type="caution">
    <text evidence="13">The sequence shown here is derived from an EMBL/GenBank/DDBJ whole genome shotgun (WGS) entry which is preliminary data.</text>
</comment>
<keyword evidence="7" id="KW-0449">Lipoprotein</keyword>
<feature type="region of interest" description="Disordered" evidence="11">
    <location>
        <begin position="242"/>
        <end position="340"/>
    </location>
</feature>
<organism evidence="13 14">
    <name type="scientific">Durusdinium trenchii</name>
    <dbReference type="NCBI Taxonomy" id="1381693"/>
    <lineage>
        <taxon>Eukaryota</taxon>
        <taxon>Sar</taxon>
        <taxon>Alveolata</taxon>
        <taxon>Dinophyceae</taxon>
        <taxon>Suessiales</taxon>
        <taxon>Symbiodiniaceae</taxon>
        <taxon>Durusdinium</taxon>
    </lineage>
</organism>
<dbReference type="InterPro" id="IPR039859">
    <property type="entry name" value="PFA4/ZDH16/20/ERF2-like"/>
</dbReference>
<feature type="transmembrane region" description="Helical" evidence="10">
    <location>
        <begin position="145"/>
        <end position="167"/>
    </location>
</feature>
<feature type="compositionally biased region" description="Basic and acidic residues" evidence="11">
    <location>
        <begin position="275"/>
        <end position="292"/>
    </location>
</feature>
<feature type="compositionally biased region" description="Polar residues" evidence="11">
    <location>
        <begin position="327"/>
        <end position="340"/>
    </location>
</feature>
<gene>
    <name evidence="13" type="ORF">CCMP2556_LOCUS49055</name>
</gene>
<evidence type="ECO:0000256" key="5">
    <source>
        <dbReference type="ARBA" id="ARBA00023136"/>
    </source>
</evidence>
<reference evidence="13 14" key="1">
    <citation type="submission" date="2024-02" db="EMBL/GenBank/DDBJ databases">
        <authorList>
            <person name="Chen Y."/>
            <person name="Shah S."/>
            <person name="Dougan E. K."/>
            <person name="Thang M."/>
            <person name="Chan C."/>
        </authorList>
    </citation>
    <scope>NUCLEOTIDE SEQUENCE [LARGE SCALE GENOMIC DNA]</scope>
</reference>
<evidence type="ECO:0000256" key="10">
    <source>
        <dbReference type="RuleBase" id="RU079119"/>
    </source>
</evidence>
<feature type="domain" description="Palmitoyltransferase DHHC" evidence="12">
    <location>
        <begin position="54"/>
        <end position="188"/>
    </location>
</feature>
<evidence type="ECO:0000259" key="12">
    <source>
        <dbReference type="Pfam" id="PF01529"/>
    </source>
</evidence>
<keyword evidence="8 10" id="KW-0012">Acyltransferase</keyword>
<keyword evidence="5 10" id="KW-0472">Membrane</keyword>
<evidence type="ECO:0000256" key="7">
    <source>
        <dbReference type="ARBA" id="ARBA00023288"/>
    </source>
</evidence>
<dbReference type="EMBL" id="CAXAMN010026650">
    <property type="protein sequence ID" value="CAK9104699.1"/>
    <property type="molecule type" value="Genomic_DNA"/>
</dbReference>
<comment type="subcellular location">
    <subcellularLocation>
        <location evidence="1">Endomembrane system</location>
        <topology evidence="1">Multi-pass membrane protein</topology>
    </subcellularLocation>
</comment>
<keyword evidence="6" id="KW-0564">Palmitate</keyword>
<dbReference type="PANTHER" id="PTHR22883:SF43">
    <property type="entry name" value="PALMITOYLTRANSFERASE APP"/>
    <property type="match status" value="1"/>
</dbReference>
<feature type="compositionally biased region" description="Basic and acidic residues" evidence="11">
    <location>
        <begin position="252"/>
        <end position="264"/>
    </location>
</feature>
<dbReference type="PROSITE" id="PS50216">
    <property type="entry name" value="DHHC"/>
    <property type="match status" value="1"/>
</dbReference>
<evidence type="ECO:0000256" key="3">
    <source>
        <dbReference type="ARBA" id="ARBA00022692"/>
    </source>
</evidence>
<sequence length="340" mass="38217">VSSIYLLLATALSDPGIMPRQKDFMEHYDERTKLFRVREPQRFYDVVLRGHPLKLKYCKTCNIYRPPRCTHCSVCENCVERFDHHCPWLGNCIGKRNYRLFYGFVSTTGALNVLVLATAVAQIALRSSQIAEDAQIGAGDAFGQALLSTPMAAVLSIYALGIVWFTFGLCAYHNYLVCTNQTTYEQIKGAFSGAVNPFHRGILGNYWDILFTSVRPRYFNAHTNRLLWPPKGAVPLEQLRAKAANRPPSGKTDAEMMDDMRLPDEVSPSVPPLPRNEERLERKVRPGSEERILPTPLEQPRDQEPLPEPVPLADPGLRAAEKYLASSGENLKAQDQGQVL</sequence>
<evidence type="ECO:0000313" key="13">
    <source>
        <dbReference type="EMBL" id="CAK9104699.1"/>
    </source>
</evidence>
<comment type="domain">
    <text evidence="10">The DHHC domain is required for palmitoyltransferase activity.</text>
</comment>
<protein>
    <recommendedName>
        <fullName evidence="10">Palmitoyltransferase</fullName>
        <ecNumber evidence="10">2.3.1.225</ecNumber>
    </recommendedName>
</protein>
<evidence type="ECO:0000256" key="6">
    <source>
        <dbReference type="ARBA" id="ARBA00023139"/>
    </source>
</evidence>
<keyword evidence="14" id="KW-1185">Reference proteome</keyword>
<accession>A0ABP0RVN9</accession>
<dbReference type="Proteomes" id="UP001642484">
    <property type="component" value="Unassembled WGS sequence"/>
</dbReference>
<feature type="non-terminal residue" evidence="13">
    <location>
        <position position="1"/>
    </location>
</feature>
<name>A0ABP0RVN9_9DINO</name>
<evidence type="ECO:0000256" key="2">
    <source>
        <dbReference type="ARBA" id="ARBA00022679"/>
    </source>
</evidence>
<keyword evidence="3 10" id="KW-0812">Transmembrane</keyword>
<evidence type="ECO:0000256" key="8">
    <source>
        <dbReference type="ARBA" id="ARBA00023315"/>
    </source>
</evidence>